<keyword evidence="1" id="KW-0472">Membrane</keyword>
<comment type="caution">
    <text evidence="2">The sequence shown here is derived from an EMBL/GenBank/DDBJ whole genome shotgun (WGS) entry which is preliminary data.</text>
</comment>
<name>A0A9D1U3S3_9LACO</name>
<sequence length="185" mass="21893">MKEISTQWQIRFFLIAWIIILKFVMKAPYNFMSFNVFLAYVPIELGFQLRRFADRRSLAFWGLLILWIVFYPNAPYVITDLFHLAWLHPHTSISGILRSDPHMWFIFSLMIISAFACALFGAISLLQTSRLLTMMTTPYHLQWRLVWITLCSFISSVGIYIGRFLRLHSLYILMTPSWFIKQLLA</sequence>
<feature type="transmembrane region" description="Helical" evidence="1">
    <location>
        <begin position="145"/>
        <end position="165"/>
    </location>
</feature>
<feature type="transmembrane region" description="Helical" evidence="1">
    <location>
        <begin position="12"/>
        <end position="38"/>
    </location>
</feature>
<evidence type="ECO:0000313" key="2">
    <source>
        <dbReference type="EMBL" id="HIW70647.1"/>
    </source>
</evidence>
<feature type="transmembrane region" description="Helical" evidence="1">
    <location>
        <begin position="58"/>
        <end position="82"/>
    </location>
</feature>
<keyword evidence="1" id="KW-1133">Transmembrane helix</keyword>
<evidence type="ECO:0000256" key="1">
    <source>
        <dbReference type="SAM" id="Phobius"/>
    </source>
</evidence>
<feature type="non-terminal residue" evidence="2">
    <location>
        <position position="185"/>
    </location>
</feature>
<reference evidence="2" key="1">
    <citation type="journal article" date="2021" name="PeerJ">
        <title>Extensive microbial diversity within the chicken gut microbiome revealed by metagenomics and culture.</title>
        <authorList>
            <person name="Gilroy R."/>
            <person name="Ravi A."/>
            <person name="Getino M."/>
            <person name="Pursley I."/>
            <person name="Horton D.L."/>
            <person name="Alikhan N.F."/>
            <person name="Baker D."/>
            <person name="Gharbi K."/>
            <person name="Hall N."/>
            <person name="Watson M."/>
            <person name="Adriaenssens E.M."/>
            <person name="Foster-Nyarko E."/>
            <person name="Jarju S."/>
            <person name="Secka A."/>
            <person name="Antonio M."/>
            <person name="Oren A."/>
            <person name="Chaudhuri R.R."/>
            <person name="La Ragione R."/>
            <person name="Hildebrand F."/>
            <person name="Pallen M.J."/>
        </authorList>
    </citation>
    <scope>NUCLEOTIDE SEQUENCE</scope>
    <source>
        <strain evidence="2">ChiHejej3B27-2180</strain>
    </source>
</reference>
<dbReference type="AlphaFoldDB" id="A0A9D1U3S3"/>
<accession>A0A9D1U3S3</accession>
<dbReference type="Proteomes" id="UP000886878">
    <property type="component" value="Unassembled WGS sequence"/>
</dbReference>
<dbReference type="InterPro" id="IPR009793">
    <property type="entry name" value="DUF1361"/>
</dbReference>
<evidence type="ECO:0000313" key="3">
    <source>
        <dbReference type="Proteomes" id="UP000886878"/>
    </source>
</evidence>
<protein>
    <submittedName>
        <fullName evidence="2">DUF1361 domain-containing protein</fullName>
    </submittedName>
</protein>
<dbReference type="EMBL" id="DXGK01000098">
    <property type="protein sequence ID" value="HIW70647.1"/>
    <property type="molecule type" value="Genomic_DNA"/>
</dbReference>
<reference evidence="2" key="2">
    <citation type="submission" date="2021-04" db="EMBL/GenBank/DDBJ databases">
        <authorList>
            <person name="Gilroy R."/>
        </authorList>
    </citation>
    <scope>NUCLEOTIDE SEQUENCE</scope>
    <source>
        <strain evidence="2">ChiHejej3B27-2180</strain>
    </source>
</reference>
<proteinExistence type="predicted"/>
<keyword evidence="1" id="KW-0812">Transmembrane</keyword>
<dbReference type="Pfam" id="PF07099">
    <property type="entry name" value="DUF1361"/>
    <property type="match status" value="1"/>
</dbReference>
<gene>
    <name evidence="2" type="ORF">H9876_04675</name>
</gene>
<feature type="transmembrane region" description="Helical" evidence="1">
    <location>
        <begin position="103"/>
        <end position="125"/>
    </location>
</feature>
<organism evidence="2 3">
    <name type="scientific">Candidatus Limosilactobacillus merdipullorum</name>
    <dbReference type="NCBI Taxonomy" id="2838653"/>
    <lineage>
        <taxon>Bacteria</taxon>
        <taxon>Bacillati</taxon>
        <taxon>Bacillota</taxon>
        <taxon>Bacilli</taxon>
        <taxon>Lactobacillales</taxon>
        <taxon>Lactobacillaceae</taxon>
        <taxon>Limosilactobacillus</taxon>
    </lineage>
</organism>